<feature type="region of interest" description="Disordered" evidence="1">
    <location>
        <begin position="285"/>
        <end position="306"/>
    </location>
</feature>
<gene>
    <name evidence="3" type="ORF">GJQ55_03560</name>
</gene>
<organism evidence="3 4">
    <name type="scientific">Venatoribacter cucullus</name>
    <dbReference type="NCBI Taxonomy" id="2661630"/>
    <lineage>
        <taxon>Bacteria</taxon>
        <taxon>Pseudomonadati</taxon>
        <taxon>Pseudomonadota</taxon>
        <taxon>Gammaproteobacteria</taxon>
        <taxon>Oceanospirillales</taxon>
        <taxon>Oceanospirillaceae</taxon>
        <taxon>Venatoribacter</taxon>
    </lineage>
</organism>
<dbReference type="PROSITE" id="PS51257">
    <property type="entry name" value="PROKAR_LIPOPROTEIN"/>
    <property type="match status" value="1"/>
</dbReference>
<keyword evidence="2" id="KW-0732">Signal</keyword>
<proteinExistence type="predicted"/>
<accession>A0A9X7UV39</accession>
<feature type="chain" id="PRO_5040810430" description="Lipoprotein" evidence="2">
    <location>
        <begin position="22"/>
        <end position="489"/>
    </location>
</feature>
<dbReference type="KEGG" id="vcw:GJQ55_03560"/>
<evidence type="ECO:0000313" key="3">
    <source>
        <dbReference type="EMBL" id="QQD23617.1"/>
    </source>
</evidence>
<protein>
    <recommendedName>
        <fullName evidence="5">Lipoprotein</fullName>
    </recommendedName>
</protein>
<keyword evidence="4" id="KW-1185">Reference proteome</keyword>
<dbReference type="AlphaFoldDB" id="A0A9X7UV39"/>
<evidence type="ECO:0000313" key="4">
    <source>
        <dbReference type="Proteomes" id="UP000596074"/>
    </source>
</evidence>
<dbReference type="RefSeq" id="WP_228346149.1">
    <property type="nucleotide sequence ID" value="NZ_CP046056.1"/>
</dbReference>
<evidence type="ECO:0000256" key="1">
    <source>
        <dbReference type="SAM" id="MobiDB-lite"/>
    </source>
</evidence>
<evidence type="ECO:0000256" key="2">
    <source>
        <dbReference type="SAM" id="SignalP"/>
    </source>
</evidence>
<evidence type="ECO:0008006" key="5">
    <source>
        <dbReference type="Google" id="ProtNLM"/>
    </source>
</evidence>
<dbReference type="EMBL" id="CP046056">
    <property type="protein sequence ID" value="QQD23617.1"/>
    <property type="molecule type" value="Genomic_DNA"/>
</dbReference>
<dbReference type="Proteomes" id="UP000596074">
    <property type="component" value="Chromosome"/>
</dbReference>
<dbReference type="PANTHER" id="PTHR41339">
    <property type="entry name" value="LIPL48"/>
    <property type="match status" value="1"/>
</dbReference>
<feature type="signal peptide" evidence="2">
    <location>
        <begin position="1"/>
        <end position="21"/>
    </location>
</feature>
<reference evidence="3 4" key="1">
    <citation type="submission" date="2019-11" db="EMBL/GenBank/DDBJ databases">
        <title>Venatorbacter sp. nov. a predator of Campylobacter and other Gram-negative bacteria.</title>
        <authorList>
            <person name="Saeedi A."/>
            <person name="Cummings N.J."/>
            <person name="Connerton I.F."/>
            <person name="Connerton P.L."/>
        </authorList>
    </citation>
    <scope>NUCLEOTIDE SEQUENCE [LARGE SCALE GENOMIC DNA]</scope>
    <source>
        <strain evidence="3">XL5</strain>
    </source>
</reference>
<name>A0A9X7UV39_9GAMM</name>
<sequence>MKLKKNYLAIAILSASLVACGGSDDDDDDVSVTPTPTPSEQSSFVTCSDDGCTLQGTVNEDFTLTADKTWFLKGQVKVGAGNVGVNAADVAALKGKGPVLTIEPGTNVKALNDGVLIITRGSKIMAEGTKTAPITFSSLDDDFDGLGEWGGVIVQGFAPHYGAGNTGACYGDGTVCNVTGEGGPGIGYYGGNDPADNSGVIKYVRIAEGGKSVGQNNEINGLTLMGVGHGTEIEYVQVHNNLDDAVEWFGGTVNAKYLVLTGNDDDDIDFDEGWKGNVQYAIIRKDPKKTSPSGSNDPRGIEANSSDADYVPQTEGALANILIVGSEVNKNYFDEKKGKISGQPGMRLRGSVNVSLYNSAVINFTDCIRIDDSDTDGNGTIVESKVTLANVIGQCDSEFYAERAAKTVQSGTITGAKAVTLDAAAALTDAHAKGVTTAMTAVDNGSAFAFDNTDYIGAVKPGTAAADAWWADWIIPGTLDDIKDQGQDK</sequence>
<feature type="region of interest" description="Disordered" evidence="1">
    <location>
        <begin position="25"/>
        <end position="44"/>
    </location>
</feature>
<dbReference type="PANTHER" id="PTHR41339:SF1">
    <property type="entry name" value="SECRETED PROTEIN"/>
    <property type="match status" value="1"/>
</dbReference>